<comment type="pathway">
    <text evidence="1 5 6">Protein modification; protein lipoylation via endogenous pathway; protein N(6)-(lipoyl)lysine from octanoyl-[acyl-carrier-protein]: step 1/2.</text>
</comment>
<evidence type="ECO:0000256" key="6">
    <source>
        <dbReference type="PIRNR" id="PIRNR016262"/>
    </source>
</evidence>
<keyword evidence="9" id="KW-1185">Reference proteome</keyword>
<evidence type="ECO:0000256" key="4">
    <source>
        <dbReference type="ARBA" id="ARBA00024732"/>
    </source>
</evidence>
<dbReference type="HAMAP" id="MF_00013">
    <property type="entry name" value="LipB"/>
    <property type="match status" value="1"/>
</dbReference>
<comment type="caution">
    <text evidence="5">Lacks conserved residue(s) required for the propagation of feature annotation.</text>
</comment>
<dbReference type="EMBL" id="JAACYA010000002">
    <property type="protein sequence ID" value="MBK3332546.1"/>
    <property type="molecule type" value="Genomic_DNA"/>
</dbReference>
<dbReference type="SUPFAM" id="SSF55681">
    <property type="entry name" value="Class II aaRS and biotin synthetases"/>
    <property type="match status" value="1"/>
</dbReference>
<dbReference type="InterPro" id="IPR000544">
    <property type="entry name" value="Octanoyltransferase"/>
</dbReference>
<organism evidence="8 9">
    <name type="scientific">Persephonella atlantica</name>
    <dbReference type="NCBI Taxonomy" id="2699429"/>
    <lineage>
        <taxon>Bacteria</taxon>
        <taxon>Pseudomonadati</taxon>
        <taxon>Aquificota</taxon>
        <taxon>Aquificia</taxon>
        <taxon>Aquificales</taxon>
        <taxon>Hydrogenothermaceae</taxon>
        <taxon>Persephonella</taxon>
    </lineage>
</organism>
<dbReference type="PANTHER" id="PTHR10993:SF7">
    <property type="entry name" value="LIPOYLTRANSFERASE 2, MITOCHONDRIAL-RELATED"/>
    <property type="match status" value="1"/>
</dbReference>
<comment type="similarity">
    <text evidence="5 6">Belongs to the LipB family.</text>
</comment>
<evidence type="ECO:0000259" key="7">
    <source>
        <dbReference type="PROSITE" id="PS51733"/>
    </source>
</evidence>
<feature type="binding site" evidence="5">
    <location>
        <begin position="149"/>
        <end position="151"/>
    </location>
    <ligand>
        <name>substrate</name>
    </ligand>
</feature>
<dbReference type="RefSeq" id="WP_200673971.1">
    <property type="nucleotide sequence ID" value="NZ_JAACYA010000002.1"/>
</dbReference>
<dbReference type="PROSITE" id="PS51733">
    <property type="entry name" value="BPL_LPL_CATALYTIC"/>
    <property type="match status" value="1"/>
</dbReference>
<proteinExistence type="inferred from homology"/>
<keyword evidence="3 5" id="KW-0012">Acyltransferase</keyword>
<sequence>MKVLQLGKTHYEDALRLQKKLFQSKLQDSSLEDIILITEHFPVYTKGKTTQEEHLKNIPADIPVYEVERGGSVTFHGPGQIVVYPVVYLKGKKLSVKNYVWTLEQIMIETLKEIGIHSFRIKKRRGVFTDKGKIGFIGVKISRNVAYHGFSLNVNVDKTFFKWIVPCGISDIPVCNMTDFVDIDIETVKEILIKKIKENF</sequence>
<evidence type="ECO:0000256" key="5">
    <source>
        <dbReference type="HAMAP-Rule" id="MF_00013"/>
    </source>
</evidence>
<dbReference type="NCBIfam" id="TIGR00214">
    <property type="entry name" value="lipB"/>
    <property type="match status" value="1"/>
</dbReference>
<dbReference type="InterPro" id="IPR045864">
    <property type="entry name" value="aa-tRNA-synth_II/BPL/LPL"/>
</dbReference>
<accession>A0ABS1GI47</accession>
<dbReference type="PIRSF" id="PIRSF016262">
    <property type="entry name" value="LPLase"/>
    <property type="match status" value="1"/>
</dbReference>
<evidence type="ECO:0000256" key="3">
    <source>
        <dbReference type="ARBA" id="ARBA00023315"/>
    </source>
</evidence>
<dbReference type="EC" id="2.3.1.181" evidence="5 6"/>
<evidence type="ECO:0000313" key="8">
    <source>
        <dbReference type="EMBL" id="MBK3332546.1"/>
    </source>
</evidence>
<dbReference type="GO" id="GO:0016740">
    <property type="term" value="F:transferase activity"/>
    <property type="evidence" value="ECO:0007669"/>
    <property type="project" value="UniProtKB-KW"/>
</dbReference>
<dbReference type="CDD" id="cd16444">
    <property type="entry name" value="LipB"/>
    <property type="match status" value="1"/>
</dbReference>
<comment type="caution">
    <text evidence="8">The sequence shown here is derived from an EMBL/GenBank/DDBJ whole genome shotgun (WGS) entry which is preliminary data.</text>
</comment>
<dbReference type="NCBIfam" id="NF010925">
    <property type="entry name" value="PRK14345.1"/>
    <property type="match status" value="1"/>
</dbReference>
<feature type="binding site" evidence="5">
    <location>
        <begin position="69"/>
        <end position="76"/>
    </location>
    <ligand>
        <name>substrate</name>
    </ligand>
</feature>
<dbReference type="Proteomes" id="UP000772812">
    <property type="component" value="Unassembled WGS sequence"/>
</dbReference>
<dbReference type="PANTHER" id="PTHR10993">
    <property type="entry name" value="OCTANOYLTRANSFERASE"/>
    <property type="match status" value="1"/>
</dbReference>
<evidence type="ECO:0000313" key="9">
    <source>
        <dbReference type="Proteomes" id="UP000772812"/>
    </source>
</evidence>
<protein>
    <recommendedName>
        <fullName evidence="5 6">Octanoyltransferase</fullName>
        <ecNumber evidence="5 6">2.3.1.181</ecNumber>
    </recommendedName>
    <alternativeName>
        <fullName evidence="5">Lipoate-protein ligase B</fullName>
    </alternativeName>
    <alternativeName>
        <fullName evidence="5">Lipoyl/octanoyl transferase</fullName>
    </alternativeName>
    <alternativeName>
        <fullName evidence="5">Octanoyl-[acyl-carrier-protein]-protein N-octanoyltransferase</fullName>
    </alternativeName>
</protein>
<gene>
    <name evidence="5 8" type="primary">lipB</name>
    <name evidence="8" type="ORF">GWK41_05660</name>
</gene>
<dbReference type="InterPro" id="IPR020605">
    <property type="entry name" value="Octanoyltransferase_CS"/>
</dbReference>
<comment type="function">
    <text evidence="4 5 6">Catalyzes the transfer of endogenously produced octanoic acid from octanoyl-acyl-carrier-protein onto the lipoyl domains of lipoate-dependent enzymes. Lipoyl-ACP can also act as a substrate although octanoyl-ACP is likely to be the physiological substrate.</text>
</comment>
<keyword evidence="2 5" id="KW-0808">Transferase</keyword>
<feature type="domain" description="BPL/LPL catalytic" evidence="7">
    <location>
        <begin position="29"/>
        <end position="200"/>
    </location>
</feature>
<evidence type="ECO:0000256" key="2">
    <source>
        <dbReference type="ARBA" id="ARBA00022679"/>
    </source>
</evidence>
<comment type="miscellaneous">
    <text evidence="5">In the reaction, the free carboxyl group of octanoic acid is attached via an amide linkage to the epsilon-amino group of a specific lysine residue of lipoyl domains of lipoate-dependent enzymes.</text>
</comment>
<comment type="subcellular location">
    <subcellularLocation>
        <location evidence="5">Cytoplasm</location>
    </subcellularLocation>
</comment>
<dbReference type="Pfam" id="PF21948">
    <property type="entry name" value="LplA-B_cat"/>
    <property type="match status" value="1"/>
</dbReference>
<name>A0ABS1GI47_9AQUI</name>
<feature type="active site" description="Acyl-thioester intermediate" evidence="5">
    <location>
        <position position="167"/>
    </location>
</feature>
<dbReference type="InterPro" id="IPR004143">
    <property type="entry name" value="BPL_LPL_catalytic"/>
</dbReference>
<feature type="site" description="Lowers pKa of active site Cys" evidence="5">
    <location>
        <position position="133"/>
    </location>
</feature>
<dbReference type="PROSITE" id="PS01313">
    <property type="entry name" value="LIPB"/>
    <property type="match status" value="1"/>
</dbReference>
<keyword evidence="5" id="KW-0963">Cytoplasm</keyword>
<dbReference type="Gene3D" id="3.30.930.10">
    <property type="entry name" value="Bira Bifunctional Protein, Domain 2"/>
    <property type="match status" value="1"/>
</dbReference>
<comment type="catalytic activity">
    <reaction evidence="5 6">
        <text>octanoyl-[ACP] + L-lysyl-[protein] = N(6)-octanoyl-L-lysyl-[protein] + holo-[ACP] + H(+)</text>
        <dbReference type="Rhea" id="RHEA:17665"/>
        <dbReference type="Rhea" id="RHEA-COMP:9636"/>
        <dbReference type="Rhea" id="RHEA-COMP:9685"/>
        <dbReference type="Rhea" id="RHEA-COMP:9752"/>
        <dbReference type="Rhea" id="RHEA-COMP:9928"/>
        <dbReference type="ChEBI" id="CHEBI:15378"/>
        <dbReference type="ChEBI" id="CHEBI:29969"/>
        <dbReference type="ChEBI" id="CHEBI:64479"/>
        <dbReference type="ChEBI" id="CHEBI:78463"/>
        <dbReference type="ChEBI" id="CHEBI:78809"/>
        <dbReference type="EC" id="2.3.1.181"/>
    </reaction>
</comment>
<reference evidence="8 9" key="1">
    <citation type="journal article" date="2021" name="Syst. Appl. Microbiol.">
        <title>Persephonella atlantica sp. nov.: How to adapt to physico-chemical gradients in high temperature hydrothermal habitats.</title>
        <authorList>
            <person name="Francois D.X."/>
            <person name="Godfroy A."/>
            <person name="Mathien C."/>
            <person name="Aube J."/>
            <person name="Cathalot C."/>
            <person name="Lesongeur F."/>
            <person name="L'Haridon S."/>
            <person name="Philippon X."/>
            <person name="Roussel E.G."/>
        </authorList>
    </citation>
    <scope>NUCLEOTIDE SEQUENCE [LARGE SCALE GENOMIC DNA]</scope>
    <source>
        <strain evidence="8 9">MO1340</strain>
    </source>
</reference>
<evidence type="ECO:0000256" key="1">
    <source>
        <dbReference type="ARBA" id="ARBA00004821"/>
    </source>
</evidence>